<dbReference type="InterPro" id="IPR037053">
    <property type="entry name" value="Phage_tail_collar_dom_sf"/>
</dbReference>
<dbReference type="KEGG" id="ajp:AMJAP_1891"/>
<dbReference type="SUPFAM" id="SSF88874">
    <property type="entry name" value="Receptor-binding domain of short tail fibre protein gp12"/>
    <property type="match status" value="1"/>
</dbReference>
<dbReference type="OrthoDB" id="9810174at2"/>
<dbReference type="RefSeq" id="WP_156815220.1">
    <property type="nucleotide sequence ID" value="NZ_AP014545.1"/>
</dbReference>
<feature type="domain" description="Phage tail collar" evidence="1">
    <location>
        <begin position="20"/>
        <end position="76"/>
    </location>
</feature>
<evidence type="ECO:0000259" key="1">
    <source>
        <dbReference type="Pfam" id="PF07484"/>
    </source>
</evidence>
<evidence type="ECO:0000313" key="3">
    <source>
        <dbReference type="Proteomes" id="UP000595663"/>
    </source>
</evidence>
<sequence length="189" mass="19681">MSLGVVVPNQAAAGIEPYLGEVTLVGFNFCPRGTVAAEGQLLPISQWSALFSLYGTMYGGDGRTTFGMPDLRGRAPIHAGSGPGLSSYTMGQRGGSESLTVGVNNMPAHNHGVQATNDFANKPGPGNKLLAADNTGVNKYTTVDGSTSFKTMNSAMITNTGGGQAITKRSPYLAMRWCVNTVGIYPSRS</sequence>
<dbReference type="Gene3D" id="3.90.1340.10">
    <property type="entry name" value="Phage tail collar domain"/>
    <property type="match status" value="1"/>
</dbReference>
<name>A0A7R6PAM3_9GAMM</name>
<dbReference type="AlphaFoldDB" id="A0A7R6PAM3"/>
<proteinExistence type="predicted"/>
<gene>
    <name evidence="2" type="ORF">AMJAP_1891</name>
</gene>
<dbReference type="InterPro" id="IPR011083">
    <property type="entry name" value="Phage_tail_collar_dom"/>
</dbReference>
<accession>A0A7R6PAM3</accession>
<evidence type="ECO:0000313" key="2">
    <source>
        <dbReference type="EMBL" id="BBB26482.1"/>
    </source>
</evidence>
<dbReference type="Pfam" id="PF07484">
    <property type="entry name" value="Collar"/>
    <property type="match status" value="1"/>
</dbReference>
<keyword evidence="3" id="KW-1185">Reference proteome</keyword>
<reference evidence="2 3" key="1">
    <citation type="journal article" date="2008" name="Int. J. Syst. Evol. Microbiol.">
        <title>Amphritea japonica sp. nov. and Amphritea balenae sp. nov., isolated from the sediment adjacent to sperm whale carcasses off Kagoshima, Japan.</title>
        <authorList>
            <person name="Miyazaki M."/>
            <person name="Nogi Y."/>
            <person name="Fujiwara Y."/>
            <person name="Kawato M."/>
            <person name="Nagahama T."/>
            <person name="Kubokawa K."/>
            <person name="Horikoshi K."/>
        </authorList>
    </citation>
    <scope>NUCLEOTIDE SEQUENCE [LARGE SCALE GENOMIC DNA]</scope>
    <source>
        <strain evidence="2 3">ATCC BAA-1530</strain>
    </source>
</reference>
<dbReference type="Proteomes" id="UP000595663">
    <property type="component" value="Chromosome"/>
</dbReference>
<organism evidence="2 3">
    <name type="scientific">Amphritea japonica ATCC BAA-1530</name>
    <dbReference type="NCBI Taxonomy" id="1278309"/>
    <lineage>
        <taxon>Bacteria</taxon>
        <taxon>Pseudomonadati</taxon>
        <taxon>Pseudomonadota</taxon>
        <taxon>Gammaproteobacteria</taxon>
        <taxon>Oceanospirillales</taxon>
        <taxon>Oceanospirillaceae</taxon>
        <taxon>Amphritea</taxon>
    </lineage>
</organism>
<protein>
    <submittedName>
        <fullName evidence="2">Phage tail Collar</fullName>
    </submittedName>
</protein>
<dbReference type="EMBL" id="AP014545">
    <property type="protein sequence ID" value="BBB26482.1"/>
    <property type="molecule type" value="Genomic_DNA"/>
</dbReference>